<keyword evidence="1" id="KW-1185">Reference proteome</keyword>
<name>A0A1I7WC85_HETBA</name>
<reference evidence="2" key="1">
    <citation type="submission" date="2016-11" db="UniProtKB">
        <authorList>
            <consortium name="WormBaseParasite"/>
        </authorList>
    </citation>
    <scope>IDENTIFICATION</scope>
</reference>
<proteinExistence type="predicted"/>
<protein>
    <submittedName>
        <fullName evidence="2">Uncharacterized protein</fullName>
    </submittedName>
</protein>
<accession>A0A1I7WC85</accession>
<evidence type="ECO:0000313" key="2">
    <source>
        <dbReference type="WBParaSite" id="Hba_02324"/>
    </source>
</evidence>
<evidence type="ECO:0000313" key="1">
    <source>
        <dbReference type="Proteomes" id="UP000095283"/>
    </source>
</evidence>
<sequence>MNPTHENRPQILHQIQVRRARRPVQSVHVTVLQPSWCFEWRGWGIISLKSEASDGKTSIILKHFLR</sequence>
<dbReference type="AlphaFoldDB" id="A0A1I7WC85"/>
<organism evidence="1 2">
    <name type="scientific">Heterorhabditis bacteriophora</name>
    <name type="common">Entomopathogenic nematode worm</name>
    <dbReference type="NCBI Taxonomy" id="37862"/>
    <lineage>
        <taxon>Eukaryota</taxon>
        <taxon>Metazoa</taxon>
        <taxon>Ecdysozoa</taxon>
        <taxon>Nematoda</taxon>
        <taxon>Chromadorea</taxon>
        <taxon>Rhabditida</taxon>
        <taxon>Rhabditina</taxon>
        <taxon>Rhabditomorpha</taxon>
        <taxon>Strongyloidea</taxon>
        <taxon>Heterorhabditidae</taxon>
        <taxon>Heterorhabditis</taxon>
    </lineage>
</organism>
<dbReference type="WBParaSite" id="Hba_02324">
    <property type="protein sequence ID" value="Hba_02324"/>
    <property type="gene ID" value="Hba_02324"/>
</dbReference>
<dbReference type="Proteomes" id="UP000095283">
    <property type="component" value="Unplaced"/>
</dbReference>